<accession>A0AAV2A521</accession>
<dbReference type="SMART" id="SM00220">
    <property type="entry name" value="S_TKc"/>
    <property type="match status" value="1"/>
</dbReference>
<dbReference type="GO" id="GO:0005524">
    <property type="term" value="F:ATP binding"/>
    <property type="evidence" value="ECO:0007669"/>
    <property type="project" value="UniProtKB-UniRule"/>
</dbReference>
<sequence length="324" mass="37265">MTELEDEISKLTTNDSIYGMLSNFEVEKRIGKGQFSVVFKAKCKLDGKYVALKKVQIYEMMDSKARLDCMKEINLLQQLNHPNVIKYLASFIDENELYIVLDLADAGDLSRMIKYFKKQQRLIPEKTIWKYFVQVCGALEHMHSKRVMHRDIKPANVFITADGVVKLGDLGLGRFFSSKTTAAHSLVGTPYYMSPERIHEHGYNFKSDIWSLGCLLYEMAALQSPFYGEKMNLYALCKKIEECDYPPIPSDIYSDQVVEGMSRHVLFFYLWVICKVFLRYPGQLRTLVADCINPDPDKRPDIVYVHKIALNMHLSSQSPAPTNV</sequence>
<name>A0AAV2A521_9ARAC</name>
<keyword evidence="5 7" id="KW-0067">ATP-binding</keyword>
<dbReference type="PROSITE" id="PS00107">
    <property type="entry name" value="PROTEIN_KINASE_ATP"/>
    <property type="match status" value="1"/>
</dbReference>
<evidence type="ECO:0000256" key="8">
    <source>
        <dbReference type="RuleBase" id="RU000304"/>
    </source>
</evidence>
<dbReference type="GO" id="GO:0004674">
    <property type="term" value="F:protein serine/threonine kinase activity"/>
    <property type="evidence" value="ECO:0007669"/>
    <property type="project" value="UniProtKB-KW"/>
</dbReference>
<dbReference type="Pfam" id="PF00069">
    <property type="entry name" value="Pkinase"/>
    <property type="match status" value="1"/>
</dbReference>
<dbReference type="InterPro" id="IPR000719">
    <property type="entry name" value="Prot_kinase_dom"/>
</dbReference>
<dbReference type="FunFam" id="3.30.200.20:FF:000042">
    <property type="entry name" value="Aurora kinase A"/>
    <property type="match status" value="1"/>
</dbReference>
<dbReference type="EMBL" id="CAXIEN010000115">
    <property type="protein sequence ID" value="CAL1278706.1"/>
    <property type="molecule type" value="Genomic_DNA"/>
</dbReference>
<dbReference type="PROSITE" id="PS00108">
    <property type="entry name" value="PROTEIN_KINASE_ST"/>
    <property type="match status" value="1"/>
</dbReference>
<evidence type="ECO:0000256" key="3">
    <source>
        <dbReference type="ARBA" id="ARBA00022741"/>
    </source>
</evidence>
<keyword evidence="4" id="KW-0418">Kinase</keyword>
<evidence type="ECO:0000256" key="7">
    <source>
        <dbReference type="PROSITE-ProRule" id="PRU10141"/>
    </source>
</evidence>
<dbReference type="Gene3D" id="1.10.510.10">
    <property type="entry name" value="Transferase(Phosphotransferase) domain 1"/>
    <property type="match status" value="1"/>
</dbReference>
<dbReference type="PIRSF" id="PIRSF000654">
    <property type="entry name" value="Integrin-linked_kinase"/>
    <property type="match status" value="1"/>
</dbReference>
<reference evidence="10 11" key="1">
    <citation type="submission" date="2024-04" db="EMBL/GenBank/DDBJ databases">
        <authorList>
            <person name="Rising A."/>
            <person name="Reimegard J."/>
            <person name="Sonavane S."/>
            <person name="Akerstrom W."/>
            <person name="Nylinder S."/>
            <person name="Hedman E."/>
            <person name="Kallberg Y."/>
        </authorList>
    </citation>
    <scope>NUCLEOTIDE SEQUENCE [LARGE SCALE GENOMIC DNA]</scope>
</reference>
<protein>
    <recommendedName>
        <fullName evidence="6">NEK6-subfamily protein kinase</fullName>
        <ecNumber evidence="6">2.7.11.34</ecNumber>
    </recommendedName>
</protein>
<evidence type="ECO:0000256" key="4">
    <source>
        <dbReference type="ARBA" id="ARBA00022777"/>
    </source>
</evidence>
<evidence type="ECO:0000313" key="11">
    <source>
        <dbReference type="Proteomes" id="UP001497382"/>
    </source>
</evidence>
<dbReference type="EC" id="2.7.11.34" evidence="6"/>
<evidence type="ECO:0000256" key="6">
    <source>
        <dbReference type="ARBA" id="ARBA00039067"/>
    </source>
</evidence>
<evidence type="ECO:0000256" key="2">
    <source>
        <dbReference type="ARBA" id="ARBA00022679"/>
    </source>
</evidence>
<proteinExistence type="inferred from homology"/>
<feature type="domain" description="Protein kinase" evidence="9">
    <location>
        <begin position="24"/>
        <end position="314"/>
    </location>
</feature>
<comment type="caution">
    <text evidence="10">The sequence shown here is derived from an EMBL/GenBank/DDBJ whole genome shotgun (WGS) entry which is preliminary data.</text>
</comment>
<dbReference type="Gene3D" id="3.30.200.20">
    <property type="entry name" value="Phosphorylase Kinase, domain 1"/>
    <property type="match status" value="1"/>
</dbReference>
<keyword evidence="11" id="KW-1185">Reference proteome</keyword>
<dbReference type="InterPro" id="IPR011009">
    <property type="entry name" value="Kinase-like_dom_sf"/>
</dbReference>
<keyword evidence="1 8" id="KW-0723">Serine/threonine-protein kinase</keyword>
<evidence type="ECO:0000259" key="9">
    <source>
        <dbReference type="PROSITE" id="PS50011"/>
    </source>
</evidence>
<comment type="similarity">
    <text evidence="8">Belongs to the protein kinase superfamily.</text>
</comment>
<dbReference type="FunFam" id="1.10.510.10:FF:000148">
    <property type="entry name" value="Serine/threonine-protein kinase Nek7"/>
    <property type="match status" value="1"/>
</dbReference>
<keyword evidence="3 7" id="KW-0547">Nucleotide-binding</keyword>
<dbReference type="SUPFAM" id="SSF56112">
    <property type="entry name" value="Protein kinase-like (PK-like)"/>
    <property type="match status" value="1"/>
</dbReference>
<evidence type="ECO:0000256" key="1">
    <source>
        <dbReference type="ARBA" id="ARBA00022527"/>
    </source>
</evidence>
<dbReference type="InterPro" id="IPR017441">
    <property type="entry name" value="Protein_kinase_ATP_BS"/>
</dbReference>
<dbReference type="AlphaFoldDB" id="A0AAV2A521"/>
<dbReference type="InterPro" id="IPR008271">
    <property type="entry name" value="Ser/Thr_kinase_AS"/>
</dbReference>
<keyword evidence="2" id="KW-0808">Transferase</keyword>
<dbReference type="PANTHER" id="PTHR43289:SF6">
    <property type="entry name" value="SERINE_THREONINE-PROTEIN KINASE NEKL-3"/>
    <property type="match status" value="1"/>
</dbReference>
<organism evidence="10 11">
    <name type="scientific">Larinioides sclopetarius</name>
    <dbReference type="NCBI Taxonomy" id="280406"/>
    <lineage>
        <taxon>Eukaryota</taxon>
        <taxon>Metazoa</taxon>
        <taxon>Ecdysozoa</taxon>
        <taxon>Arthropoda</taxon>
        <taxon>Chelicerata</taxon>
        <taxon>Arachnida</taxon>
        <taxon>Araneae</taxon>
        <taxon>Araneomorphae</taxon>
        <taxon>Entelegynae</taxon>
        <taxon>Araneoidea</taxon>
        <taxon>Araneidae</taxon>
        <taxon>Larinioides</taxon>
    </lineage>
</organism>
<feature type="binding site" evidence="7">
    <location>
        <position position="53"/>
    </location>
    <ligand>
        <name>ATP</name>
        <dbReference type="ChEBI" id="CHEBI:30616"/>
    </ligand>
</feature>
<evidence type="ECO:0000256" key="5">
    <source>
        <dbReference type="ARBA" id="ARBA00022840"/>
    </source>
</evidence>
<gene>
    <name evidence="10" type="ORF">LARSCL_LOCUS9946</name>
</gene>
<dbReference type="PROSITE" id="PS50011">
    <property type="entry name" value="PROTEIN_KINASE_DOM"/>
    <property type="match status" value="1"/>
</dbReference>
<evidence type="ECO:0000313" key="10">
    <source>
        <dbReference type="EMBL" id="CAL1278706.1"/>
    </source>
</evidence>
<dbReference type="Proteomes" id="UP001497382">
    <property type="component" value="Unassembled WGS sequence"/>
</dbReference>
<dbReference type="PANTHER" id="PTHR43289">
    <property type="entry name" value="MITOGEN-ACTIVATED PROTEIN KINASE KINASE KINASE 20-RELATED"/>
    <property type="match status" value="1"/>
</dbReference>
<dbReference type="CDD" id="cd08224">
    <property type="entry name" value="STKc_Nek6_7"/>
    <property type="match status" value="1"/>
</dbReference>